<evidence type="ECO:0000313" key="1">
    <source>
        <dbReference type="EMBL" id="GAG67322.1"/>
    </source>
</evidence>
<sequence>MKFIKVIMKKDLYKLTFKKFNNLIKYTVFIFLVILICFSLTGCESFKKALEGPKPEPVVDNFFKSLINKDYSKAYSYLCEENKELFSSEDSIKKMQDFQEIIRYEILSSNVGYKNSKVTVNLTTLSYDEEEIKEIEVPLIKEEDEWRIVFFDIEFEK</sequence>
<gene>
    <name evidence="1" type="ORF">S01H4_01160</name>
</gene>
<reference evidence="1" key="1">
    <citation type="journal article" date="2014" name="Front. Microbiol.">
        <title>High frequency of phylogenetically diverse reductive dehalogenase-homologous genes in deep subseafloor sedimentary metagenomes.</title>
        <authorList>
            <person name="Kawai M."/>
            <person name="Futagami T."/>
            <person name="Toyoda A."/>
            <person name="Takaki Y."/>
            <person name="Nishi S."/>
            <person name="Hori S."/>
            <person name="Arai W."/>
            <person name="Tsubouchi T."/>
            <person name="Morono Y."/>
            <person name="Uchiyama I."/>
            <person name="Ito T."/>
            <person name="Fujiyama A."/>
            <person name="Inagaki F."/>
            <person name="Takami H."/>
        </authorList>
    </citation>
    <scope>NUCLEOTIDE SEQUENCE</scope>
    <source>
        <strain evidence="1">Expedition CK06-06</strain>
    </source>
</reference>
<dbReference type="EMBL" id="BART01000199">
    <property type="protein sequence ID" value="GAG67322.1"/>
    <property type="molecule type" value="Genomic_DNA"/>
</dbReference>
<dbReference type="AlphaFoldDB" id="X1ABI0"/>
<comment type="caution">
    <text evidence="1">The sequence shown here is derived from an EMBL/GenBank/DDBJ whole genome shotgun (WGS) entry which is preliminary data.</text>
</comment>
<organism evidence="1">
    <name type="scientific">marine sediment metagenome</name>
    <dbReference type="NCBI Taxonomy" id="412755"/>
    <lineage>
        <taxon>unclassified sequences</taxon>
        <taxon>metagenomes</taxon>
        <taxon>ecological metagenomes</taxon>
    </lineage>
</organism>
<dbReference type="Gene3D" id="3.10.450.50">
    <property type="match status" value="1"/>
</dbReference>
<accession>X1ABI0</accession>
<name>X1ABI0_9ZZZZ</name>
<protein>
    <submittedName>
        <fullName evidence="1">Uncharacterized protein</fullName>
    </submittedName>
</protein>
<proteinExistence type="predicted"/>